<dbReference type="SUPFAM" id="SSF51261">
    <property type="entry name" value="Duplicated hybrid motif"/>
    <property type="match status" value="1"/>
</dbReference>
<evidence type="ECO:0000256" key="8">
    <source>
        <dbReference type="ARBA" id="ARBA00038420"/>
    </source>
</evidence>
<dbReference type="PROSITE" id="PS51257">
    <property type="entry name" value="PROKAR_LIPOPROTEIN"/>
    <property type="match status" value="1"/>
</dbReference>
<keyword evidence="6" id="KW-0564">Palmitate</keyword>
<dbReference type="EMBL" id="QORE01000528">
    <property type="protein sequence ID" value="RCI73780.1"/>
    <property type="molecule type" value="Genomic_DNA"/>
</dbReference>
<dbReference type="GO" id="GO:0005886">
    <property type="term" value="C:plasma membrane"/>
    <property type="evidence" value="ECO:0007669"/>
    <property type="project" value="UniProtKB-SubCell"/>
</dbReference>
<feature type="region of interest" description="Disordered" evidence="9">
    <location>
        <begin position="83"/>
        <end position="114"/>
    </location>
</feature>
<dbReference type="PANTHER" id="PTHR21666">
    <property type="entry name" value="PEPTIDASE-RELATED"/>
    <property type="match status" value="1"/>
</dbReference>
<dbReference type="RefSeq" id="WP_010793709.1">
    <property type="nucleotide sequence ID" value="NZ_BSAO01000001.1"/>
</dbReference>
<name>A0A367M8Q1_PSEAI</name>
<evidence type="ECO:0000256" key="4">
    <source>
        <dbReference type="ARBA" id="ARBA00022729"/>
    </source>
</evidence>
<sequence>MFFRLLLIAVLLAVSACSSKAPGPGASVPKVMRGEYRVKRGDTLYSIATRHGWNYKDLARANGIRPPYAVKVGQVVRFDGRKSTYVASSRSSSNTRARKPPPPPPPPSVTLRGWQWPMKGPVIRRFSSSDKLNKGIRIAGTLGQPVQASLAGKVVFAVNNMRGYGNLVIIQHGTSYTSTYAHNSRLLVKEGQMVGKGQKIAEAGSSDADRVQLYFEIRQNGRPLDPLSLLPPS</sequence>
<evidence type="ECO:0000256" key="2">
    <source>
        <dbReference type="ARBA" id="ARBA00022475"/>
    </source>
</evidence>
<proteinExistence type="inferred from homology"/>
<comment type="subcellular location">
    <subcellularLocation>
        <location evidence="1">Cell inner membrane</location>
        <topology evidence="1">Lipid-anchor</topology>
    </subcellularLocation>
</comment>
<evidence type="ECO:0000313" key="11">
    <source>
        <dbReference type="EMBL" id="RCI73780.1"/>
    </source>
</evidence>
<comment type="similarity">
    <text evidence="8">Belongs to the E.coli NlpD/Haemophilus LppB family.</text>
</comment>
<dbReference type="InterPro" id="IPR016047">
    <property type="entry name" value="M23ase_b-sheet_dom"/>
</dbReference>
<dbReference type="FunFam" id="3.10.350.10:FF:000006">
    <property type="entry name" value="YgeR family lipoprotein"/>
    <property type="match status" value="1"/>
</dbReference>
<dbReference type="GO" id="GO:0032153">
    <property type="term" value="C:cell division site"/>
    <property type="evidence" value="ECO:0007669"/>
    <property type="project" value="TreeGrafter"/>
</dbReference>
<dbReference type="PROSITE" id="PS51782">
    <property type="entry name" value="LYSM"/>
    <property type="match status" value="1"/>
</dbReference>
<dbReference type="Pfam" id="PF01476">
    <property type="entry name" value="LysM"/>
    <property type="match status" value="1"/>
</dbReference>
<feature type="signal peptide" evidence="10">
    <location>
        <begin position="1"/>
        <end position="21"/>
    </location>
</feature>
<gene>
    <name evidence="11" type="ORF">DT376_16545</name>
</gene>
<dbReference type="AlphaFoldDB" id="A0A367M8Q1"/>
<evidence type="ECO:0000256" key="6">
    <source>
        <dbReference type="ARBA" id="ARBA00023139"/>
    </source>
</evidence>
<evidence type="ECO:0000256" key="7">
    <source>
        <dbReference type="ARBA" id="ARBA00023288"/>
    </source>
</evidence>
<dbReference type="CDD" id="cd12797">
    <property type="entry name" value="M23_peptidase"/>
    <property type="match status" value="1"/>
</dbReference>
<dbReference type="InterPro" id="IPR011055">
    <property type="entry name" value="Dup_hybrid_motif"/>
</dbReference>
<comment type="caution">
    <text evidence="11">The sequence shown here is derived from an EMBL/GenBank/DDBJ whole genome shotgun (WGS) entry which is preliminary data.</text>
</comment>
<feature type="compositionally biased region" description="Low complexity" evidence="9">
    <location>
        <begin position="83"/>
        <end position="95"/>
    </location>
</feature>
<dbReference type="InterPro" id="IPR036779">
    <property type="entry name" value="LysM_dom_sf"/>
</dbReference>
<dbReference type="Gene3D" id="2.70.70.10">
    <property type="entry name" value="Glucose Permease (Domain IIA)"/>
    <property type="match status" value="1"/>
</dbReference>
<keyword evidence="3" id="KW-0997">Cell inner membrane</keyword>
<evidence type="ECO:0000256" key="9">
    <source>
        <dbReference type="SAM" id="MobiDB-lite"/>
    </source>
</evidence>
<dbReference type="CDD" id="cd00118">
    <property type="entry name" value="LysM"/>
    <property type="match status" value="1"/>
</dbReference>
<keyword evidence="5" id="KW-0472">Membrane</keyword>
<keyword evidence="4 10" id="KW-0732">Signal</keyword>
<dbReference type="Proteomes" id="UP000253594">
    <property type="component" value="Unassembled WGS sequence"/>
</dbReference>
<dbReference type="SMART" id="SM00257">
    <property type="entry name" value="LysM"/>
    <property type="match status" value="1"/>
</dbReference>
<dbReference type="PANTHER" id="PTHR21666:SF263">
    <property type="entry name" value="MUREIN HYDROLASE ACTIVATOR NLPD"/>
    <property type="match status" value="1"/>
</dbReference>
<feature type="chain" id="PRO_5043848264" evidence="10">
    <location>
        <begin position="22"/>
        <end position="233"/>
    </location>
</feature>
<dbReference type="Pfam" id="PF01551">
    <property type="entry name" value="Peptidase_M23"/>
    <property type="match status" value="1"/>
</dbReference>
<evidence type="ECO:0000256" key="3">
    <source>
        <dbReference type="ARBA" id="ARBA00022519"/>
    </source>
</evidence>
<accession>A0A367M8Q1</accession>
<dbReference type="Gene3D" id="3.10.350.10">
    <property type="entry name" value="LysM domain"/>
    <property type="match status" value="1"/>
</dbReference>
<dbReference type="InterPro" id="IPR050570">
    <property type="entry name" value="Cell_wall_metabolism_enzyme"/>
</dbReference>
<protein>
    <submittedName>
        <fullName evidence="11">LysM peptidoglycan-binding domain-containing protein</fullName>
    </submittedName>
</protein>
<dbReference type="InterPro" id="IPR018392">
    <property type="entry name" value="LysM"/>
</dbReference>
<evidence type="ECO:0000256" key="5">
    <source>
        <dbReference type="ARBA" id="ARBA00023136"/>
    </source>
</evidence>
<evidence type="ECO:0000313" key="12">
    <source>
        <dbReference type="Proteomes" id="UP000253594"/>
    </source>
</evidence>
<dbReference type="GO" id="GO:0004222">
    <property type="term" value="F:metalloendopeptidase activity"/>
    <property type="evidence" value="ECO:0007669"/>
    <property type="project" value="TreeGrafter"/>
</dbReference>
<organism evidence="11 12">
    <name type="scientific">Pseudomonas aeruginosa</name>
    <dbReference type="NCBI Taxonomy" id="287"/>
    <lineage>
        <taxon>Bacteria</taxon>
        <taxon>Pseudomonadati</taxon>
        <taxon>Pseudomonadota</taxon>
        <taxon>Gammaproteobacteria</taxon>
        <taxon>Pseudomonadales</taxon>
        <taxon>Pseudomonadaceae</taxon>
        <taxon>Pseudomonas</taxon>
    </lineage>
</organism>
<keyword evidence="2" id="KW-1003">Cell membrane</keyword>
<dbReference type="FunFam" id="2.70.70.10:FF:000010">
    <property type="entry name" value="M23 family peptidase"/>
    <property type="match status" value="1"/>
</dbReference>
<evidence type="ECO:0000256" key="10">
    <source>
        <dbReference type="SAM" id="SignalP"/>
    </source>
</evidence>
<evidence type="ECO:0000256" key="1">
    <source>
        <dbReference type="ARBA" id="ARBA00004519"/>
    </source>
</evidence>
<reference evidence="11 12" key="1">
    <citation type="submission" date="2018-07" db="EMBL/GenBank/DDBJ databases">
        <title>Mechanisms of high-level aminoglycoside resistance among Gram-negative pathogens in Brazil.</title>
        <authorList>
            <person name="Ballaben A.S."/>
            <person name="Darini A.L.C."/>
            <person name="Doi Y."/>
        </authorList>
    </citation>
    <scope>NUCLEOTIDE SEQUENCE [LARGE SCALE GENOMIC DNA]</scope>
    <source>
        <strain evidence="11 12">B2-305</strain>
    </source>
</reference>
<dbReference type="GO" id="GO:0009279">
    <property type="term" value="C:cell outer membrane"/>
    <property type="evidence" value="ECO:0007669"/>
    <property type="project" value="TreeGrafter"/>
</dbReference>
<keyword evidence="7" id="KW-0449">Lipoprotein</keyword>